<name>A0A0R0JBT4_SOYBN</name>
<dbReference type="PANTHER" id="PTHR47451:SF1">
    <property type="entry name" value="ARM REPEAT SUPERFAMILY PROTEIN"/>
    <property type="match status" value="1"/>
</dbReference>
<organism evidence="3">
    <name type="scientific">Glycine max</name>
    <name type="common">Soybean</name>
    <name type="synonym">Glycine hispida</name>
    <dbReference type="NCBI Taxonomy" id="3847"/>
    <lineage>
        <taxon>Eukaryota</taxon>
        <taxon>Viridiplantae</taxon>
        <taxon>Streptophyta</taxon>
        <taxon>Embryophyta</taxon>
        <taxon>Tracheophyta</taxon>
        <taxon>Spermatophyta</taxon>
        <taxon>Magnoliopsida</taxon>
        <taxon>eudicotyledons</taxon>
        <taxon>Gunneridae</taxon>
        <taxon>Pentapetalae</taxon>
        <taxon>rosids</taxon>
        <taxon>fabids</taxon>
        <taxon>Fabales</taxon>
        <taxon>Fabaceae</taxon>
        <taxon>Papilionoideae</taxon>
        <taxon>50 kb inversion clade</taxon>
        <taxon>NPAAA clade</taxon>
        <taxon>indigoferoid/millettioid clade</taxon>
        <taxon>Phaseoleae</taxon>
        <taxon>Glycine</taxon>
        <taxon>Glycine subgen. Soja</taxon>
    </lineage>
</organism>
<dbReference type="PROSITE" id="PS50176">
    <property type="entry name" value="ARM_REPEAT"/>
    <property type="match status" value="3"/>
</dbReference>
<dbReference type="Gene3D" id="1.25.10.10">
    <property type="entry name" value="Leucine-rich Repeat Variant"/>
    <property type="match status" value="2"/>
</dbReference>
<dbReference type="SUPFAM" id="SSF48371">
    <property type="entry name" value="ARM repeat"/>
    <property type="match status" value="1"/>
</dbReference>
<reference evidence="3" key="3">
    <citation type="submission" date="2018-07" db="EMBL/GenBank/DDBJ databases">
        <title>WGS assembly of Glycine max.</title>
        <authorList>
            <person name="Schmutz J."/>
            <person name="Cannon S."/>
            <person name="Schlueter J."/>
            <person name="Ma J."/>
            <person name="Mitros T."/>
            <person name="Nelson W."/>
            <person name="Hyten D."/>
            <person name="Song Q."/>
            <person name="Thelen J."/>
            <person name="Cheng J."/>
            <person name="Xu D."/>
            <person name="Hellsten U."/>
            <person name="May G."/>
            <person name="Yu Y."/>
            <person name="Sakurai T."/>
            <person name="Umezawa T."/>
            <person name="Bhattacharyya M."/>
            <person name="Sandhu D."/>
            <person name="Valliyodan B."/>
            <person name="Lindquist E."/>
            <person name="Peto M."/>
            <person name="Grant D."/>
            <person name="Shu S."/>
            <person name="Goodstein D."/>
            <person name="Barry K."/>
            <person name="Futrell-Griggs M."/>
            <person name="Abernathy B."/>
            <person name="Du J."/>
            <person name="Tian Z."/>
            <person name="Zhu L."/>
            <person name="Gill N."/>
            <person name="Joshi T."/>
            <person name="Libault M."/>
            <person name="Sethuraman A."/>
            <person name="Zhang X."/>
            <person name="Shinozaki K."/>
            <person name="Nguyen H."/>
            <person name="Wing R."/>
            <person name="Cregan P."/>
            <person name="Specht J."/>
            <person name="Grimwood J."/>
            <person name="Rokhsar D."/>
            <person name="Stacey G."/>
            <person name="Shoemaker R."/>
            <person name="Jackson S."/>
        </authorList>
    </citation>
    <scope>NUCLEOTIDE SEQUENCE</scope>
    <source>
        <tissue evidence="3">Callus</tissue>
    </source>
</reference>
<evidence type="ECO:0000313" key="3">
    <source>
        <dbReference type="EMBL" id="KRH49595.1"/>
    </source>
</evidence>
<evidence type="ECO:0000256" key="1">
    <source>
        <dbReference type="ARBA" id="ARBA00022737"/>
    </source>
</evidence>
<dbReference type="Pfam" id="PF00514">
    <property type="entry name" value="Arm"/>
    <property type="match status" value="1"/>
</dbReference>
<dbReference type="InterPro" id="IPR016024">
    <property type="entry name" value="ARM-type_fold"/>
</dbReference>
<reference evidence="3 4" key="1">
    <citation type="journal article" date="2010" name="Nature">
        <title>Genome sequence of the palaeopolyploid soybean.</title>
        <authorList>
            <person name="Schmutz J."/>
            <person name="Cannon S.B."/>
            <person name="Schlueter J."/>
            <person name="Ma J."/>
            <person name="Mitros T."/>
            <person name="Nelson W."/>
            <person name="Hyten D.L."/>
            <person name="Song Q."/>
            <person name="Thelen J.J."/>
            <person name="Cheng J."/>
            <person name="Xu D."/>
            <person name="Hellsten U."/>
            <person name="May G.D."/>
            <person name="Yu Y."/>
            <person name="Sakurai T."/>
            <person name="Umezawa T."/>
            <person name="Bhattacharyya M.K."/>
            <person name="Sandhu D."/>
            <person name="Valliyodan B."/>
            <person name="Lindquist E."/>
            <person name="Peto M."/>
            <person name="Grant D."/>
            <person name="Shu S."/>
            <person name="Goodstein D."/>
            <person name="Barry K."/>
            <person name="Futrell-Griggs M."/>
            <person name="Abernathy B."/>
            <person name="Du J."/>
            <person name="Tian Z."/>
            <person name="Zhu L."/>
            <person name="Gill N."/>
            <person name="Joshi T."/>
            <person name="Libault M."/>
            <person name="Sethuraman A."/>
            <person name="Zhang X.-C."/>
            <person name="Shinozaki K."/>
            <person name="Nguyen H.T."/>
            <person name="Wing R.A."/>
            <person name="Cregan P."/>
            <person name="Specht J."/>
            <person name="Grimwood J."/>
            <person name="Rokhsar D."/>
            <person name="Stacey G."/>
            <person name="Shoemaker R.C."/>
            <person name="Jackson S.A."/>
        </authorList>
    </citation>
    <scope>NUCLEOTIDE SEQUENCE</scope>
    <source>
        <strain evidence="4">cv. Williams 82</strain>
        <tissue evidence="3">Callus</tissue>
    </source>
</reference>
<dbReference type="InterPro" id="IPR011989">
    <property type="entry name" value="ARM-like"/>
</dbReference>
<dbReference type="EMBL" id="CM000840">
    <property type="protein sequence ID" value="KRH49595.1"/>
    <property type="molecule type" value="Genomic_DNA"/>
</dbReference>
<dbReference type="OMA" id="RANHNIM"/>
<dbReference type="EnsemblPlants" id="KRH49595">
    <property type="protein sequence ID" value="KRH49595"/>
    <property type="gene ID" value="GLYMA_07G166300"/>
</dbReference>
<keyword evidence="1" id="KW-0677">Repeat</keyword>
<evidence type="ECO:0000313" key="5">
    <source>
        <dbReference type="Proteomes" id="UP000008827"/>
    </source>
</evidence>
<dbReference type="InterPro" id="IPR000225">
    <property type="entry name" value="Armadillo"/>
</dbReference>
<accession>A0A0R0JBT4</accession>
<dbReference type="Proteomes" id="UP000008827">
    <property type="component" value="Chromosome 7"/>
</dbReference>
<feature type="repeat" description="ARM" evidence="2">
    <location>
        <begin position="165"/>
        <end position="198"/>
    </location>
</feature>
<feature type="repeat" description="ARM" evidence="2">
    <location>
        <begin position="441"/>
        <end position="472"/>
    </location>
</feature>
<sequence length="627" mass="68203">MLASTILTPTKLNTSHFVPPITVVVAETHPRNRVALFPKSNSKLAFVARANGNARDGAVDATSPLGIDAVTSTSSGLSDGYVALFVRMLGIDRDPLDREQAIVALWKYSLGGKKCIDTLMQFPGCINLVVNLLRSESNSACEAAAGLLRSLSSVNLYRNSVADSGAIEELNRLLRQSSLASEVKEQSLSTLWNLSVDEKLCIKISKTEILPLAIRYLDDEDIKVKEASGGILANLASSRVNHNIMVEAGVIPKLAKFLTSNLEGSNVLRKVTRNALLELVKDKYYSILVIEEGLVPVPLIDAAAFKSFTPGIHLWPMLPDGTEIERTSRQPSRYGASELLLGLNIDDKNANLEEAKVNAIVGRTQQQFLARVGALEMEQKTMPHSECSNDQRFTLLPWMDGVARLVLILELEDRFAIIKAAESIATACINEHMRIAFREAGAIKHLVRLLNCDDNSVQLAATQALERLSVSNIVCRVIEAEGVLGPLVSILKCSEIAGTILEKSLNILARILDPSKVMQLKFYDGPVNGSEKAFGGTKGDCVSTGFSSTEQAVSKTYTRNDILDSVFIAHLVEIMKSSPPSLQEKAATVLEFVALTDPTLAPIIFLDIESGLNSAFQQKILKISDYS</sequence>
<dbReference type="Gramene" id="KRH49595">
    <property type="protein sequence ID" value="KRH49595"/>
    <property type="gene ID" value="GLYMA_07G166300"/>
</dbReference>
<keyword evidence="5" id="KW-1185">Reference proteome</keyword>
<evidence type="ECO:0000313" key="4">
    <source>
        <dbReference type="EnsemblPlants" id="KRH49595"/>
    </source>
</evidence>
<evidence type="ECO:0000256" key="2">
    <source>
        <dbReference type="PROSITE-ProRule" id="PRU00259"/>
    </source>
</evidence>
<dbReference type="PANTHER" id="PTHR47451">
    <property type="entry name" value="ARM REPEAT SUPERFAMILY PROTEIN"/>
    <property type="match status" value="1"/>
</dbReference>
<reference evidence="4" key="2">
    <citation type="submission" date="2018-02" db="UniProtKB">
        <authorList>
            <consortium name="EnsemblPlants"/>
        </authorList>
    </citation>
    <scope>IDENTIFICATION</scope>
    <source>
        <strain evidence="4">Williams 82</strain>
    </source>
</reference>
<dbReference type="SMART" id="SM00185">
    <property type="entry name" value="ARM"/>
    <property type="match status" value="6"/>
</dbReference>
<gene>
    <name evidence="4" type="primary">LOC100810447</name>
    <name evidence="3" type="ORF">GLYMA_07G166300</name>
</gene>
<dbReference type="ExpressionAtlas" id="A0A0R0JBT4">
    <property type="expression patterns" value="baseline and differential"/>
</dbReference>
<proteinExistence type="predicted"/>
<feature type="repeat" description="ARM" evidence="2">
    <location>
        <begin position="124"/>
        <end position="166"/>
    </location>
</feature>
<protein>
    <submittedName>
        <fullName evidence="3 4">Uncharacterized protein</fullName>
    </submittedName>
</protein>
<dbReference type="AlphaFoldDB" id="A0A0R0JBT4"/>